<dbReference type="EMBL" id="JABDTM020018337">
    <property type="protein sequence ID" value="KAH0818125.1"/>
    <property type="molecule type" value="Genomic_DNA"/>
</dbReference>
<reference evidence="3" key="1">
    <citation type="journal article" date="2020" name="J Insects Food Feed">
        <title>The yellow mealworm (Tenebrio molitor) genome: a resource for the emerging insects as food and feed industry.</title>
        <authorList>
            <person name="Eriksson T."/>
            <person name="Andere A."/>
            <person name="Kelstrup H."/>
            <person name="Emery V."/>
            <person name="Picard C."/>
        </authorList>
    </citation>
    <scope>NUCLEOTIDE SEQUENCE</scope>
    <source>
        <strain evidence="3">Stoneville</strain>
        <tissue evidence="3">Whole head</tissue>
    </source>
</reference>
<name>A0A8J6HG18_TENMO</name>
<gene>
    <name evidence="3" type="ORF">GEV33_004669</name>
</gene>
<dbReference type="PANTHER" id="PTHR22093:SF0">
    <property type="entry name" value="LEUKOCYTE RECEPTOR CLUSTER MEMBER 1"/>
    <property type="match status" value="1"/>
</dbReference>
<dbReference type="Proteomes" id="UP000719412">
    <property type="component" value="Unassembled WGS sequence"/>
</dbReference>
<dbReference type="AlphaFoldDB" id="A0A8J6HG18"/>
<comment type="caution">
    <text evidence="3">The sequence shown here is derived from an EMBL/GenBank/DDBJ whole genome shotgun (WGS) entry which is preliminary data.</text>
</comment>
<accession>A0A8J6HG18</accession>
<dbReference type="InterPro" id="IPR039875">
    <property type="entry name" value="LENG1-like"/>
</dbReference>
<feature type="compositionally biased region" description="Basic and acidic residues" evidence="1">
    <location>
        <begin position="168"/>
        <end position="201"/>
    </location>
</feature>
<evidence type="ECO:0000259" key="2">
    <source>
        <dbReference type="SMART" id="SM01083"/>
    </source>
</evidence>
<keyword evidence="4" id="KW-1185">Reference proteome</keyword>
<proteinExistence type="predicted"/>
<dbReference type="InterPro" id="IPR019339">
    <property type="entry name" value="CIR_N_dom"/>
</dbReference>
<evidence type="ECO:0000313" key="4">
    <source>
        <dbReference type="Proteomes" id="UP000719412"/>
    </source>
</evidence>
<evidence type="ECO:0000256" key="1">
    <source>
        <dbReference type="SAM" id="MobiDB-lite"/>
    </source>
</evidence>
<protein>
    <recommendedName>
        <fullName evidence="2">CBF1-interacting co-repressor CIR N-terminal domain-containing protein</fullName>
    </recommendedName>
</protein>
<evidence type="ECO:0000313" key="3">
    <source>
        <dbReference type="EMBL" id="KAH0818125.1"/>
    </source>
</evidence>
<sequence>MNILPKKRWHVRSKDNIARVRRDEAKAAEEEKATSARIKLAEREARTGLLRQRARERVPTNSFIPLSKDEVPSESNHINFFRDVEDGVAEIKSANKEHEAEVKQEKEKYEKQIGYLTYLGQDTNEALGKRNWYDEMPDRTGGTVEVNLKSKMREDPLRIMKKFVGDSGKQDKKSDETVYKGKVLSMEKESKKQKNYNEHSDHKKKNKRKYECVESDSDEEREKLEKKRKLENLRMERLKREKEERRRSEDLLAKLKGETAPKEKNAPAAAGRKYNNQFNPEIAKQNYKYN</sequence>
<dbReference type="SMART" id="SM01083">
    <property type="entry name" value="Cir_N"/>
    <property type="match status" value="1"/>
</dbReference>
<dbReference type="PANTHER" id="PTHR22093">
    <property type="entry name" value="LEUKOCYTE RECEPTOR CLUSTER LRC MEMBER 1"/>
    <property type="match status" value="1"/>
</dbReference>
<feature type="domain" description="CBF1-interacting co-repressor CIR N-terminal" evidence="2">
    <location>
        <begin position="8"/>
        <end position="44"/>
    </location>
</feature>
<organism evidence="3 4">
    <name type="scientific">Tenebrio molitor</name>
    <name type="common">Yellow mealworm beetle</name>
    <dbReference type="NCBI Taxonomy" id="7067"/>
    <lineage>
        <taxon>Eukaryota</taxon>
        <taxon>Metazoa</taxon>
        <taxon>Ecdysozoa</taxon>
        <taxon>Arthropoda</taxon>
        <taxon>Hexapoda</taxon>
        <taxon>Insecta</taxon>
        <taxon>Pterygota</taxon>
        <taxon>Neoptera</taxon>
        <taxon>Endopterygota</taxon>
        <taxon>Coleoptera</taxon>
        <taxon>Polyphaga</taxon>
        <taxon>Cucujiformia</taxon>
        <taxon>Tenebrionidae</taxon>
        <taxon>Tenebrio</taxon>
    </lineage>
</organism>
<dbReference type="Pfam" id="PF10197">
    <property type="entry name" value="Cir_N"/>
    <property type="match status" value="1"/>
</dbReference>
<feature type="compositionally biased region" description="Basic and acidic residues" evidence="1">
    <location>
        <begin position="220"/>
        <end position="265"/>
    </location>
</feature>
<dbReference type="OrthoDB" id="2159131at2759"/>
<reference evidence="3" key="2">
    <citation type="submission" date="2021-08" db="EMBL/GenBank/DDBJ databases">
        <authorList>
            <person name="Eriksson T."/>
        </authorList>
    </citation>
    <scope>NUCLEOTIDE SEQUENCE</scope>
    <source>
        <strain evidence="3">Stoneville</strain>
        <tissue evidence="3">Whole head</tissue>
    </source>
</reference>
<feature type="region of interest" description="Disordered" evidence="1">
    <location>
        <begin position="163"/>
        <end position="290"/>
    </location>
</feature>